<feature type="domain" description="Amidohydrolase-related" evidence="1">
    <location>
        <begin position="57"/>
        <end position="431"/>
    </location>
</feature>
<evidence type="ECO:0000313" key="2">
    <source>
        <dbReference type="EMBL" id="PVE76014.1"/>
    </source>
</evidence>
<dbReference type="GO" id="GO:0016810">
    <property type="term" value="F:hydrolase activity, acting on carbon-nitrogen (but not peptide) bonds"/>
    <property type="evidence" value="ECO:0007669"/>
    <property type="project" value="InterPro"/>
</dbReference>
<dbReference type="NCBIfam" id="NF006056">
    <property type="entry name" value="PRK08204.1"/>
    <property type="match status" value="1"/>
</dbReference>
<sequence>MRTLIRNVAAATVDPELGDLARTDILIEDGVIREIRPDIAVDDASFDGEIVDGRDRIAIPGMVDTHRHTWQTALRGILADGNIPDYLRGIRLHMAPLYRAEDMYAGNYVGALDALNSGITTIVDYCHNILDPDGAHAAVTGLRDAGIRALYAHGLTPITTNTWSQSRGGSAAGADPAALATRAVLARRIREEYFSSDDQLLRFGIAPQELAIAPVADVAAEFRLARELGARITFHANQVMVRQLFQDVEVLHAHGLLADDLLLVHCTFNTPHEWDLLDDSGVTVSVCAETEMQMGMGYPAIAEATAHTAGPSLGIDCVSGNGGDMVSHSRLVLQATRYRADEPEYAAMRAPQTMAWTTKDALRWATLNGARAAGVDHLVGSLTVGKRADIVLVDMSGISQVGWNRADPTGAVVSQAHAGCIDTIFVDGRVVKRGGVLTHVDLPAATATLERSHEYLYDRMGGAGQFIPQPPIDIPLYRERA</sequence>
<organism evidence="2 3">
    <name type="scientific">Microbacterium testaceum</name>
    <name type="common">Aureobacterium testaceum</name>
    <name type="synonym">Brevibacterium testaceum</name>
    <dbReference type="NCBI Taxonomy" id="2033"/>
    <lineage>
        <taxon>Bacteria</taxon>
        <taxon>Bacillati</taxon>
        <taxon>Actinomycetota</taxon>
        <taxon>Actinomycetes</taxon>
        <taxon>Micrococcales</taxon>
        <taxon>Microbacteriaceae</taxon>
        <taxon>Microbacterium</taxon>
    </lineage>
</organism>
<dbReference type="InterPro" id="IPR032466">
    <property type="entry name" value="Metal_Hydrolase"/>
</dbReference>
<evidence type="ECO:0000313" key="3">
    <source>
        <dbReference type="Proteomes" id="UP000244649"/>
    </source>
</evidence>
<dbReference type="RefSeq" id="WP_116537259.1">
    <property type="nucleotide sequence ID" value="NZ_QDFT01000012.1"/>
</dbReference>
<reference evidence="2 3" key="1">
    <citation type="submission" date="2018-04" db="EMBL/GenBank/DDBJ databases">
        <authorList>
            <person name="Go L.Y."/>
            <person name="Mitchell J.A."/>
        </authorList>
    </citation>
    <scope>NUCLEOTIDE SEQUENCE [LARGE SCALE GENOMIC DNA]</scope>
    <source>
        <strain evidence="2 3">TPD7010</strain>
    </source>
</reference>
<dbReference type="InterPro" id="IPR006680">
    <property type="entry name" value="Amidohydro-rel"/>
</dbReference>
<dbReference type="SUPFAM" id="SSF51338">
    <property type="entry name" value="Composite domain of metallo-dependent hydrolases"/>
    <property type="match status" value="2"/>
</dbReference>
<dbReference type="InterPro" id="IPR011059">
    <property type="entry name" value="Metal-dep_hydrolase_composite"/>
</dbReference>
<dbReference type="AlphaFoldDB" id="A0A2T7WN71"/>
<dbReference type="EMBL" id="QDFT01000012">
    <property type="protein sequence ID" value="PVE76014.1"/>
    <property type="molecule type" value="Genomic_DNA"/>
</dbReference>
<dbReference type="Gene3D" id="3.20.20.140">
    <property type="entry name" value="Metal-dependent hydrolases"/>
    <property type="match status" value="1"/>
</dbReference>
<comment type="caution">
    <text evidence="2">The sequence shown here is derived from an EMBL/GenBank/DDBJ whole genome shotgun (WGS) entry which is preliminary data.</text>
</comment>
<dbReference type="PANTHER" id="PTHR43794">
    <property type="entry name" value="AMINOHYDROLASE SSNA-RELATED"/>
    <property type="match status" value="1"/>
</dbReference>
<dbReference type="InterPro" id="IPR050287">
    <property type="entry name" value="MTA/SAH_deaminase"/>
</dbReference>
<gene>
    <name evidence="2" type="ORF">DC432_07020</name>
</gene>
<dbReference type="Gene3D" id="2.30.40.10">
    <property type="entry name" value="Urease, subunit C, domain 1"/>
    <property type="match status" value="1"/>
</dbReference>
<name>A0A2T7WN71_MICTE</name>
<protein>
    <recommendedName>
        <fullName evidence="1">Amidohydrolase-related domain-containing protein</fullName>
    </recommendedName>
</protein>
<dbReference type="SUPFAM" id="SSF51556">
    <property type="entry name" value="Metallo-dependent hydrolases"/>
    <property type="match status" value="1"/>
</dbReference>
<dbReference type="Proteomes" id="UP000244649">
    <property type="component" value="Unassembled WGS sequence"/>
</dbReference>
<evidence type="ECO:0000259" key="1">
    <source>
        <dbReference type="Pfam" id="PF01979"/>
    </source>
</evidence>
<accession>A0A2T7WN71</accession>
<proteinExistence type="predicted"/>
<dbReference type="Pfam" id="PF01979">
    <property type="entry name" value="Amidohydro_1"/>
    <property type="match status" value="1"/>
</dbReference>
<dbReference type="PANTHER" id="PTHR43794:SF5">
    <property type="entry name" value="CHLOROHYDROLASE FAMILY PROTEIN"/>
    <property type="match status" value="1"/>
</dbReference>